<sequence>MRIRPLVAAGLGAVALGGCSSAPTIEVGDCLTNPSADHVRVISCEQSHSGEVVGSYRAEDGPYPGEAALEQQAQGSCAAAFALYVGVPVASSIYDLVPLLPTKNTWEKRGDREILCVVRSTTGESLIGSVRGSAR</sequence>
<dbReference type="InterPro" id="IPR026004">
    <property type="entry name" value="Septum_form"/>
</dbReference>
<evidence type="ECO:0000313" key="2">
    <source>
        <dbReference type="EMBL" id="XBW08218.1"/>
    </source>
</evidence>
<organism evidence="2">
    <name type="scientific">Scrofimicrobium appendicitidis</name>
    <dbReference type="NCBI Taxonomy" id="3079930"/>
    <lineage>
        <taxon>Bacteria</taxon>
        <taxon>Bacillati</taxon>
        <taxon>Actinomycetota</taxon>
        <taxon>Actinomycetes</taxon>
        <taxon>Actinomycetales</taxon>
        <taxon>Actinomycetaceae</taxon>
        <taxon>Scrofimicrobium</taxon>
    </lineage>
</organism>
<accession>A0AAU7V9Z9</accession>
<dbReference type="KEGG" id="sapp:SAC06_01275"/>
<dbReference type="Pfam" id="PF13845">
    <property type="entry name" value="Septum_form"/>
    <property type="match status" value="1"/>
</dbReference>
<gene>
    <name evidence="2" type="ORF">SAC06_01275</name>
</gene>
<proteinExistence type="predicted"/>
<feature type="domain" description="Septum formation-related" evidence="1">
    <location>
        <begin position="28"/>
        <end position="125"/>
    </location>
</feature>
<dbReference type="AlphaFoldDB" id="A0AAU7V9Z9"/>
<reference evidence="2" key="1">
    <citation type="submission" date="2023-11" db="EMBL/GenBank/DDBJ databases">
        <title>Scrofimicrobium hongkongense sp. nov., isolated from a patient with peritonitis.</title>
        <authorList>
            <person name="Lao H.Y."/>
            <person name="Wong A.Y.P."/>
            <person name="Ng T.L."/>
            <person name="Wong R.Y.L."/>
            <person name="Yau M.C.Y."/>
            <person name="Lam J.Y.W."/>
            <person name="Siu G.K.H."/>
        </authorList>
    </citation>
    <scope>NUCLEOTIDE SEQUENCE</scope>
    <source>
        <strain evidence="2">R131</strain>
    </source>
</reference>
<name>A0AAU7V9Z9_9ACTO</name>
<dbReference type="EMBL" id="CP138335">
    <property type="protein sequence ID" value="XBW08218.1"/>
    <property type="molecule type" value="Genomic_DNA"/>
</dbReference>
<protein>
    <submittedName>
        <fullName evidence="2">Septum formation family protein</fullName>
    </submittedName>
</protein>
<dbReference type="PROSITE" id="PS51257">
    <property type="entry name" value="PROKAR_LIPOPROTEIN"/>
    <property type="match status" value="1"/>
</dbReference>
<dbReference type="RefSeq" id="WP_350258417.1">
    <property type="nucleotide sequence ID" value="NZ_CP138335.1"/>
</dbReference>
<evidence type="ECO:0000259" key="1">
    <source>
        <dbReference type="Pfam" id="PF13845"/>
    </source>
</evidence>